<dbReference type="Proteomes" id="UP000294743">
    <property type="component" value="Unassembled WGS sequence"/>
</dbReference>
<evidence type="ECO:0000313" key="3">
    <source>
        <dbReference type="Proteomes" id="UP000294743"/>
    </source>
</evidence>
<proteinExistence type="predicted"/>
<sequence length="149" mass="16447">MKKIIMVSLLICLLCSCSNSKSTYQASNPRIESKNLSTQSISGVETKTFELVLTSEIDGKSVTYSPTTIITEDGAISIGTGNTPKSIQSSLDDTCHFLEDSEADDKQNEMMIQCYAKEYNEDESDAYIIAYQLTFDGSANFEIHVLESK</sequence>
<dbReference type="PROSITE" id="PS51257">
    <property type="entry name" value="PROKAR_LIPOPROTEIN"/>
    <property type="match status" value="1"/>
</dbReference>
<dbReference type="EMBL" id="SODD01000005">
    <property type="protein sequence ID" value="TDW25307.1"/>
    <property type="molecule type" value="Genomic_DNA"/>
</dbReference>
<evidence type="ECO:0000256" key="1">
    <source>
        <dbReference type="SAM" id="SignalP"/>
    </source>
</evidence>
<comment type="caution">
    <text evidence="2">The sequence shown here is derived from an EMBL/GenBank/DDBJ whole genome shotgun (WGS) entry which is preliminary data.</text>
</comment>
<feature type="signal peptide" evidence="1">
    <location>
        <begin position="1"/>
        <end position="20"/>
    </location>
</feature>
<feature type="chain" id="PRO_5039700805" evidence="1">
    <location>
        <begin position="21"/>
        <end position="149"/>
    </location>
</feature>
<dbReference type="AlphaFoldDB" id="A0A4R8A3X8"/>
<gene>
    <name evidence="2" type="ORF">EDD63_10539</name>
</gene>
<name>A0A4R8A3X8_9FIRM</name>
<accession>A0A4R8A3X8</accession>
<evidence type="ECO:0000313" key="2">
    <source>
        <dbReference type="EMBL" id="TDW25307.1"/>
    </source>
</evidence>
<dbReference type="RefSeq" id="WP_134168217.1">
    <property type="nucleotide sequence ID" value="NZ_SODD01000005.1"/>
</dbReference>
<keyword evidence="1" id="KW-0732">Signal</keyword>
<protein>
    <submittedName>
        <fullName evidence="2">Uncharacterized protein</fullName>
    </submittedName>
</protein>
<keyword evidence="3" id="KW-1185">Reference proteome</keyword>
<organism evidence="2 3">
    <name type="scientific">Breznakia blatticola</name>
    <dbReference type="NCBI Taxonomy" id="1754012"/>
    <lineage>
        <taxon>Bacteria</taxon>
        <taxon>Bacillati</taxon>
        <taxon>Bacillota</taxon>
        <taxon>Erysipelotrichia</taxon>
        <taxon>Erysipelotrichales</taxon>
        <taxon>Erysipelotrichaceae</taxon>
        <taxon>Breznakia</taxon>
    </lineage>
</organism>
<reference evidence="2 3" key="1">
    <citation type="submission" date="2019-03" db="EMBL/GenBank/DDBJ databases">
        <title>Genomic Encyclopedia of Type Strains, Phase IV (KMG-IV): sequencing the most valuable type-strain genomes for metagenomic binning, comparative biology and taxonomic classification.</title>
        <authorList>
            <person name="Goeker M."/>
        </authorList>
    </citation>
    <scope>NUCLEOTIDE SEQUENCE [LARGE SCALE GENOMIC DNA]</scope>
    <source>
        <strain evidence="2 3">DSM 28867</strain>
    </source>
</reference>